<dbReference type="InterPro" id="IPR002059">
    <property type="entry name" value="CSP_DNA-bd"/>
</dbReference>
<dbReference type="PANTHER" id="PTHR35579:SF3">
    <property type="entry name" value="CRISPR SYSTEM CMS ENDORIBONUCLEASE CSM3"/>
    <property type="match status" value="1"/>
</dbReference>
<dbReference type="Pfam" id="PF03787">
    <property type="entry name" value="RAMPs"/>
    <property type="match status" value="1"/>
</dbReference>
<gene>
    <name evidence="3" type="ordered locus">Btus_2244</name>
</gene>
<dbReference type="eggNOG" id="COG1278">
    <property type="taxonomic scope" value="Bacteria"/>
</dbReference>
<dbReference type="Gene3D" id="2.40.50.140">
    <property type="entry name" value="Nucleic acid-binding proteins"/>
    <property type="match status" value="1"/>
</dbReference>
<dbReference type="SUPFAM" id="SSF50249">
    <property type="entry name" value="Nucleic acid-binding proteins"/>
    <property type="match status" value="1"/>
</dbReference>
<dbReference type="CDD" id="cd09726">
    <property type="entry name" value="RAMP_I_III"/>
    <property type="match status" value="1"/>
</dbReference>
<protein>
    <submittedName>
        <fullName evidence="3">Cold-shock DNA-binding domain protein</fullName>
    </submittedName>
</protein>
<dbReference type="AlphaFoldDB" id="D5WRW4"/>
<evidence type="ECO:0000259" key="2">
    <source>
        <dbReference type="PROSITE" id="PS51857"/>
    </source>
</evidence>
<dbReference type="GO" id="GO:0051607">
    <property type="term" value="P:defense response to virus"/>
    <property type="evidence" value="ECO:0007669"/>
    <property type="project" value="UniProtKB-KW"/>
</dbReference>
<evidence type="ECO:0000313" key="3">
    <source>
        <dbReference type="EMBL" id="ADG06916.1"/>
    </source>
</evidence>
<name>D5WRW4_KYRT2</name>
<dbReference type="PROSITE" id="PS51857">
    <property type="entry name" value="CSD_2"/>
    <property type="match status" value="1"/>
</dbReference>
<dbReference type="Pfam" id="PF00313">
    <property type="entry name" value="CSD"/>
    <property type="match status" value="1"/>
</dbReference>
<dbReference type="STRING" id="562970.Btus_2244"/>
<keyword evidence="1" id="KW-0051">Antiviral defense</keyword>
<dbReference type="OrthoDB" id="5362408at2"/>
<evidence type="ECO:0000256" key="1">
    <source>
        <dbReference type="ARBA" id="ARBA00023118"/>
    </source>
</evidence>
<sequence length="769" mass="87903">MAKGRIKKLFSEKQYGFIQPDQGREDVYFHVSWIKGFTPREGLRVEFDVERGEKGPRARNVRIAEKYRFLNPYNFVRNLMKARPAEHVLGNCLPPPHDRYVGLTGRLTCELKTVTPLFISDSHAVRTDAKGENNPHKIYRFFQCDGEPVLPGSSLRGMIRSVFETITNSCLGAFEKDGRPLEHRVSRAPDMTPARVVAIKENEVILEELNCLINPPPQMGRTKVMSPAGVVSDAYPPRVFDSERKTPYDPARSQLPPGVCDGMRVAALISVPKQNLSGPNAGRGTRPIPAYRAIRVVPVDQYELLTETEDCRKVFGWLHITGPNIENKHSERLFFRWDDQSPDPPTLDQIPSSYVRRFGKEVMDEYNDHLKGYWERLQGIVEKLGERRWPDSTEGLPQPSTFVEKDRSLRDGDLVYIVESKDPLKTWLRPVSMPRIRYSDTRESLLPEHLQHCESVSELCPACRVFGWVAGKREEGHQTDPDEAVAYAGRIWFSHGERIQEGRELPETTLGILSTPKPTVTPFYLLDAQGRPDPMVTYDTQGARLRGRKFYRHHGRANPAEYQGHSKSDQNRTIRKALEPGAVFQFTVEFENLAGLELGALLYSLELEEGMVHRLGYAKPFGFGSVKISVKGIEIMNWGERLQSLDRDAGLQKIEDTQFKQTYKQKYREEMCRLYGQSFEEMMTDLKALLKDPPDLPIHYPRPTRVPDPNNHPQFEWFVGNNRRRHQRETCLRSHGQQSKRGLLPDPVALDLACDDHGLPLIDKRGNDG</sequence>
<dbReference type="InterPro" id="IPR052216">
    <property type="entry name" value="CRISPR_Csm3_endoribonuclease"/>
</dbReference>
<dbReference type="KEGG" id="bts:Btus_2244"/>
<dbReference type="SMART" id="SM00357">
    <property type="entry name" value="CSP"/>
    <property type="match status" value="1"/>
</dbReference>
<keyword evidence="4" id="KW-1185">Reference proteome</keyword>
<feature type="domain" description="CSD" evidence="2">
    <location>
        <begin position="1"/>
        <end position="63"/>
    </location>
</feature>
<dbReference type="EMBL" id="CP002017">
    <property type="protein sequence ID" value="ADG06916.1"/>
    <property type="molecule type" value="Genomic_DNA"/>
</dbReference>
<dbReference type="eggNOG" id="COG1337">
    <property type="taxonomic scope" value="Bacteria"/>
</dbReference>
<accession>D5WRW4</accession>
<dbReference type="InterPro" id="IPR011129">
    <property type="entry name" value="CSD"/>
</dbReference>
<dbReference type="RefSeq" id="WP_013076199.1">
    <property type="nucleotide sequence ID" value="NC_014098.1"/>
</dbReference>
<proteinExistence type="predicted"/>
<organism evidence="3 4">
    <name type="scientific">Kyrpidia tusciae (strain DSM 2912 / NBRC 15312 / T2)</name>
    <name type="common">Bacillus tusciae</name>
    <dbReference type="NCBI Taxonomy" id="562970"/>
    <lineage>
        <taxon>Bacteria</taxon>
        <taxon>Bacillati</taxon>
        <taxon>Bacillota</taxon>
        <taxon>Bacilli</taxon>
        <taxon>Bacillales</taxon>
        <taxon>Alicyclobacillaceae</taxon>
        <taxon>Kyrpidia</taxon>
    </lineage>
</organism>
<dbReference type="InterPro" id="IPR023825">
    <property type="entry name" value="CRISPR-assoc_RAMP_BGP1436"/>
</dbReference>
<dbReference type="NCBIfam" id="TIGR03986">
    <property type="entry name" value="TIGR03986 family CRISPR-associated RAMP protein"/>
    <property type="match status" value="1"/>
</dbReference>
<dbReference type="InterPro" id="IPR005537">
    <property type="entry name" value="RAMP_III_fam"/>
</dbReference>
<dbReference type="GO" id="GO:0003677">
    <property type="term" value="F:DNA binding"/>
    <property type="evidence" value="ECO:0007669"/>
    <property type="project" value="UniProtKB-KW"/>
</dbReference>
<dbReference type="InterPro" id="IPR012340">
    <property type="entry name" value="NA-bd_OB-fold"/>
</dbReference>
<dbReference type="Proteomes" id="UP000002368">
    <property type="component" value="Chromosome"/>
</dbReference>
<keyword evidence="3" id="KW-0238">DNA-binding</keyword>
<evidence type="ECO:0000313" key="4">
    <source>
        <dbReference type="Proteomes" id="UP000002368"/>
    </source>
</evidence>
<reference evidence="3 4" key="1">
    <citation type="journal article" date="2011" name="Stand. Genomic Sci.">
        <title>Complete genome sequence of the thermophilic, hydrogen-oxidizing Bacillus tusciae type strain (T2) and reclassification in the new genus, Kyrpidia gen. nov. as Kyrpidia tusciae comb. nov. and emendation of the family Alicyclobacillaceae da Costa and Rainey, 2010.</title>
        <authorList>
            <person name="Klenk H.P."/>
            <person name="Lapidus A."/>
            <person name="Chertkov O."/>
            <person name="Copeland A."/>
            <person name="Del Rio T.G."/>
            <person name="Nolan M."/>
            <person name="Lucas S."/>
            <person name="Chen F."/>
            <person name="Tice H."/>
            <person name="Cheng J.F."/>
            <person name="Han C."/>
            <person name="Bruce D."/>
            <person name="Goodwin L."/>
            <person name="Pitluck S."/>
            <person name="Pati A."/>
            <person name="Ivanova N."/>
            <person name="Mavromatis K."/>
            <person name="Daum C."/>
            <person name="Chen A."/>
            <person name="Palaniappan K."/>
            <person name="Chang Y.J."/>
            <person name="Land M."/>
            <person name="Hauser L."/>
            <person name="Jeffries C.D."/>
            <person name="Detter J.C."/>
            <person name="Rohde M."/>
            <person name="Abt B."/>
            <person name="Pukall R."/>
            <person name="Goker M."/>
            <person name="Bristow J."/>
            <person name="Markowitz V."/>
            <person name="Hugenholtz P."/>
            <person name="Eisen J.A."/>
        </authorList>
    </citation>
    <scope>NUCLEOTIDE SEQUENCE [LARGE SCALE GENOMIC DNA]</scope>
    <source>
        <strain evidence="3 4">DSM 2912</strain>
    </source>
</reference>
<dbReference type="HOGENOM" id="CLU_012834_0_0_9"/>
<dbReference type="PANTHER" id="PTHR35579">
    <property type="entry name" value="CRISPR SYSTEM CMS ENDORIBONUCLEASE CSM3"/>
    <property type="match status" value="1"/>
</dbReference>